<feature type="compositionally biased region" description="Low complexity" evidence="1">
    <location>
        <begin position="106"/>
        <end position="115"/>
    </location>
</feature>
<gene>
    <name evidence="2" type="ORF">TrVE_jg12991</name>
</gene>
<feature type="compositionally biased region" description="Acidic residues" evidence="1">
    <location>
        <begin position="116"/>
        <end position="127"/>
    </location>
</feature>
<keyword evidence="3" id="KW-1185">Reference proteome</keyword>
<feature type="region of interest" description="Disordered" evidence="1">
    <location>
        <begin position="153"/>
        <end position="232"/>
    </location>
</feature>
<comment type="caution">
    <text evidence="2">The sequence shown here is derived from an EMBL/GenBank/DDBJ whole genome shotgun (WGS) entry which is preliminary data.</text>
</comment>
<dbReference type="EMBL" id="BRXX01000011">
    <property type="protein sequence ID" value="GMH82140.1"/>
    <property type="molecule type" value="Genomic_DNA"/>
</dbReference>
<feature type="compositionally biased region" description="Polar residues" evidence="1">
    <location>
        <begin position="130"/>
        <end position="139"/>
    </location>
</feature>
<feature type="compositionally biased region" description="Pro residues" evidence="1">
    <location>
        <begin position="213"/>
        <end position="227"/>
    </location>
</feature>
<accession>A0A9W7B623</accession>
<feature type="region of interest" description="Disordered" evidence="1">
    <location>
        <begin position="106"/>
        <end position="139"/>
    </location>
</feature>
<feature type="compositionally biased region" description="Low complexity" evidence="1">
    <location>
        <begin position="156"/>
        <end position="179"/>
    </location>
</feature>
<evidence type="ECO:0000313" key="3">
    <source>
        <dbReference type="Proteomes" id="UP001165160"/>
    </source>
</evidence>
<evidence type="ECO:0000256" key="1">
    <source>
        <dbReference type="SAM" id="MobiDB-lite"/>
    </source>
</evidence>
<organism evidence="2 3">
    <name type="scientific">Triparma verrucosa</name>
    <dbReference type="NCBI Taxonomy" id="1606542"/>
    <lineage>
        <taxon>Eukaryota</taxon>
        <taxon>Sar</taxon>
        <taxon>Stramenopiles</taxon>
        <taxon>Ochrophyta</taxon>
        <taxon>Bolidophyceae</taxon>
        <taxon>Parmales</taxon>
        <taxon>Triparmaceae</taxon>
        <taxon>Triparma</taxon>
    </lineage>
</organism>
<name>A0A9W7B623_9STRA</name>
<protein>
    <submittedName>
        <fullName evidence="2">Uncharacterized protein</fullName>
    </submittedName>
</protein>
<dbReference type="Proteomes" id="UP001165160">
    <property type="component" value="Unassembled WGS sequence"/>
</dbReference>
<dbReference type="AlphaFoldDB" id="A0A9W7B623"/>
<feature type="compositionally biased region" description="Low complexity" evidence="1">
    <location>
        <begin position="201"/>
        <end position="212"/>
    </location>
</feature>
<sequence length="421" mass="45971">MVHKNVTSFLKRVEALTPSSSPDTISSIALYMSLKARHKDSIVQAWRDRIGGWNGILTGASLIPDFRVIHSFFTQCEEYHSTDPTFRSQILDDICPLLITRILNANDIGNTNNNDNDNDNDNKDEEELQRSVSGWESGWSTGDALRRCKNALNAQSTSTSTSTTTTANTTTTTTTTSNSKESLPPPPAAAAATDDDDKSVSSKSSVSSTDSAPPSPKVPSELPPPPSASTFPKALSKHLSAINANELTLSIYRDPMLRLSQILTSPSSSESSWLLSSLPSSTPLTPSSVPSFPHPPSNLYGLSSTLLDVDISKSIQELKDYERSVKATLSARKSIVSLLSSSPPSESVSFYKDVFSRLSKWSSNVDLVGSEIEGALELQGEEIPKDNVIKGKDEFEEVVKWNEVVGKRKRKEYENNKRAKR</sequence>
<proteinExistence type="predicted"/>
<reference evidence="3" key="1">
    <citation type="journal article" date="2023" name="Commun. Biol.">
        <title>Genome analysis of Parmales, the sister group of diatoms, reveals the evolutionary specialization of diatoms from phago-mixotrophs to photoautotrophs.</title>
        <authorList>
            <person name="Ban H."/>
            <person name="Sato S."/>
            <person name="Yoshikawa S."/>
            <person name="Yamada K."/>
            <person name="Nakamura Y."/>
            <person name="Ichinomiya M."/>
            <person name="Sato N."/>
            <person name="Blanc-Mathieu R."/>
            <person name="Endo H."/>
            <person name="Kuwata A."/>
            <person name="Ogata H."/>
        </authorList>
    </citation>
    <scope>NUCLEOTIDE SEQUENCE [LARGE SCALE GENOMIC DNA]</scope>
    <source>
        <strain evidence="3">NIES 3699</strain>
    </source>
</reference>
<evidence type="ECO:0000313" key="2">
    <source>
        <dbReference type="EMBL" id="GMH82140.1"/>
    </source>
</evidence>